<evidence type="ECO:0000313" key="2">
    <source>
        <dbReference type="Proteomes" id="UP000813444"/>
    </source>
</evidence>
<organism evidence="1 2">
    <name type="scientific">Stachybotrys elegans</name>
    <dbReference type="NCBI Taxonomy" id="80388"/>
    <lineage>
        <taxon>Eukaryota</taxon>
        <taxon>Fungi</taxon>
        <taxon>Dikarya</taxon>
        <taxon>Ascomycota</taxon>
        <taxon>Pezizomycotina</taxon>
        <taxon>Sordariomycetes</taxon>
        <taxon>Hypocreomycetidae</taxon>
        <taxon>Hypocreales</taxon>
        <taxon>Stachybotryaceae</taxon>
        <taxon>Stachybotrys</taxon>
    </lineage>
</organism>
<name>A0A8K0WL00_9HYPO</name>
<accession>A0A8K0WL00</accession>
<dbReference type="Proteomes" id="UP000813444">
    <property type="component" value="Unassembled WGS sequence"/>
</dbReference>
<dbReference type="AlphaFoldDB" id="A0A8K0WL00"/>
<reference evidence="1" key="1">
    <citation type="journal article" date="2021" name="Nat. Commun.">
        <title>Genetic determinants of endophytism in the Arabidopsis root mycobiome.</title>
        <authorList>
            <person name="Mesny F."/>
            <person name="Miyauchi S."/>
            <person name="Thiergart T."/>
            <person name="Pickel B."/>
            <person name="Atanasova L."/>
            <person name="Karlsson M."/>
            <person name="Huettel B."/>
            <person name="Barry K.W."/>
            <person name="Haridas S."/>
            <person name="Chen C."/>
            <person name="Bauer D."/>
            <person name="Andreopoulos W."/>
            <person name="Pangilinan J."/>
            <person name="LaButti K."/>
            <person name="Riley R."/>
            <person name="Lipzen A."/>
            <person name="Clum A."/>
            <person name="Drula E."/>
            <person name="Henrissat B."/>
            <person name="Kohler A."/>
            <person name="Grigoriev I.V."/>
            <person name="Martin F.M."/>
            <person name="Hacquard S."/>
        </authorList>
    </citation>
    <scope>NUCLEOTIDE SEQUENCE</scope>
    <source>
        <strain evidence="1">MPI-CAGE-CH-0235</strain>
    </source>
</reference>
<dbReference type="OrthoDB" id="3352408at2759"/>
<gene>
    <name evidence="1" type="ORF">B0I35DRAFT_483851</name>
</gene>
<comment type="caution">
    <text evidence="1">The sequence shown here is derived from an EMBL/GenBank/DDBJ whole genome shotgun (WGS) entry which is preliminary data.</text>
</comment>
<sequence length="53" mass="5757">MRYASAYGHAELGDVLKDLDFLGVVGIQDPVRAGVPVAVRKAQQQRPIRHADA</sequence>
<proteinExistence type="predicted"/>
<protein>
    <submittedName>
        <fullName evidence="1">Uncharacterized protein</fullName>
    </submittedName>
</protein>
<dbReference type="EMBL" id="JAGPNK010000018">
    <property type="protein sequence ID" value="KAH7305495.1"/>
    <property type="molecule type" value="Genomic_DNA"/>
</dbReference>
<evidence type="ECO:0000313" key="1">
    <source>
        <dbReference type="EMBL" id="KAH7305495.1"/>
    </source>
</evidence>
<keyword evidence="2" id="KW-1185">Reference proteome</keyword>